<accession>A0ACC2LB27</accession>
<reference evidence="1 2" key="1">
    <citation type="journal article" date="2022" name="Hortic Res">
        <title>A haplotype resolved chromosomal level avocado genome allows analysis of novel avocado genes.</title>
        <authorList>
            <person name="Nath O."/>
            <person name="Fletcher S.J."/>
            <person name="Hayward A."/>
            <person name="Shaw L.M."/>
            <person name="Masouleh A.K."/>
            <person name="Furtado A."/>
            <person name="Henry R.J."/>
            <person name="Mitter N."/>
        </authorList>
    </citation>
    <scope>NUCLEOTIDE SEQUENCE [LARGE SCALE GENOMIC DNA]</scope>
    <source>
        <strain evidence="2">cv. Hass</strain>
    </source>
</reference>
<dbReference type="Proteomes" id="UP001234297">
    <property type="component" value="Chromosome 7"/>
</dbReference>
<protein>
    <submittedName>
        <fullName evidence="1">Uncharacterized protein</fullName>
    </submittedName>
</protein>
<proteinExistence type="predicted"/>
<dbReference type="EMBL" id="CM056815">
    <property type="protein sequence ID" value="KAJ8630654.1"/>
    <property type="molecule type" value="Genomic_DNA"/>
</dbReference>
<gene>
    <name evidence="1" type="ORF">MRB53_023977</name>
</gene>
<organism evidence="1 2">
    <name type="scientific">Persea americana</name>
    <name type="common">Avocado</name>
    <dbReference type="NCBI Taxonomy" id="3435"/>
    <lineage>
        <taxon>Eukaryota</taxon>
        <taxon>Viridiplantae</taxon>
        <taxon>Streptophyta</taxon>
        <taxon>Embryophyta</taxon>
        <taxon>Tracheophyta</taxon>
        <taxon>Spermatophyta</taxon>
        <taxon>Magnoliopsida</taxon>
        <taxon>Magnoliidae</taxon>
        <taxon>Laurales</taxon>
        <taxon>Lauraceae</taxon>
        <taxon>Persea</taxon>
    </lineage>
</organism>
<evidence type="ECO:0000313" key="2">
    <source>
        <dbReference type="Proteomes" id="UP001234297"/>
    </source>
</evidence>
<comment type="caution">
    <text evidence="1">The sequence shown here is derived from an EMBL/GenBank/DDBJ whole genome shotgun (WGS) entry which is preliminary data.</text>
</comment>
<name>A0ACC2LB27_PERAE</name>
<sequence>MTRERVDNSSFTLEMEKERSRPGNGGKRGRAGGDGGVGPSATEDEVEEFFAILRRVRAASRQICGGRQMTVTEKGARWKPTFEWEDFEGPNGVKTNGEVLEAVKEVDTEKKKKEGDLQGGLELDLNEEPKPEKPAHFS</sequence>
<keyword evidence="2" id="KW-1185">Reference proteome</keyword>
<evidence type="ECO:0000313" key="1">
    <source>
        <dbReference type="EMBL" id="KAJ8630654.1"/>
    </source>
</evidence>